<feature type="chain" id="PRO_5043898788" description="DUF2334 domain-containing protein" evidence="2">
    <location>
        <begin position="27"/>
        <end position="632"/>
    </location>
</feature>
<evidence type="ECO:0008006" key="5">
    <source>
        <dbReference type="Google" id="ProtNLM"/>
    </source>
</evidence>
<reference evidence="3" key="1">
    <citation type="journal article" date="2023" name="Int. J. Syst. Evol. Microbiol.">
        <title>Collibacillus ludicampi gen. nov., sp. nov., a new soil bacterium of the family Alicyclobacillaceae.</title>
        <authorList>
            <person name="Jojima T."/>
            <person name="Ioku Y."/>
            <person name="Fukuta Y."/>
            <person name="Shirasaka N."/>
            <person name="Matsumura Y."/>
            <person name="Mori M."/>
        </authorList>
    </citation>
    <scope>NUCLEOTIDE SEQUENCE</scope>
    <source>
        <strain evidence="3">TP075</strain>
    </source>
</reference>
<dbReference type="AlphaFoldDB" id="A0AAV4LAV3"/>
<dbReference type="PANTHER" id="PTHR44103:SF1">
    <property type="entry name" value="PROPROTEIN CONVERTASE P"/>
    <property type="match status" value="1"/>
</dbReference>
<evidence type="ECO:0000256" key="1">
    <source>
        <dbReference type="ARBA" id="ARBA00022729"/>
    </source>
</evidence>
<comment type="caution">
    <text evidence="3">The sequence shown here is derived from an EMBL/GenBank/DDBJ whole genome shotgun (WGS) entry which is preliminary data.</text>
</comment>
<evidence type="ECO:0000256" key="2">
    <source>
        <dbReference type="SAM" id="SignalP"/>
    </source>
</evidence>
<dbReference type="EMBL" id="BOQE01000001">
    <property type="protein sequence ID" value="GIM44903.1"/>
    <property type="molecule type" value="Genomic_DNA"/>
</dbReference>
<evidence type="ECO:0000313" key="4">
    <source>
        <dbReference type="Proteomes" id="UP001057291"/>
    </source>
</evidence>
<dbReference type="Pfam" id="PF10096">
    <property type="entry name" value="DUF2334"/>
    <property type="match status" value="1"/>
</dbReference>
<dbReference type="SUPFAM" id="SSF88713">
    <property type="entry name" value="Glycoside hydrolase/deacetylase"/>
    <property type="match status" value="1"/>
</dbReference>
<dbReference type="InterPro" id="IPR028994">
    <property type="entry name" value="Integrin_alpha_N"/>
</dbReference>
<feature type="signal peptide" evidence="2">
    <location>
        <begin position="1"/>
        <end position="26"/>
    </location>
</feature>
<keyword evidence="1 2" id="KW-0732">Signal</keyword>
<dbReference type="InterPro" id="IPR011330">
    <property type="entry name" value="Glyco_hydro/deAcase_b/a-brl"/>
</dbReference>
<dbReference type="InterPro" id="IPR018763">
    <property type="entry name" value="DUF2334"/>
</dbReference>
<gene>
    <name evidence="3" type="ORF">DNHGIG_04520</name>
</gene>
<dbReference type="Gene3D" id="2.130.10.130">
    <property type="entry name" value="Integrin alpha, N-terminal"/>
    <property type="match status" value="1"/>
</dbReference>
<dbReference type="InterPro" id="IPR013517">
    <property type="entry name" value="FG-GAP"/>
</dbReference>
<evidence type="ECO:0000313" key="3">
    <source>
        <dbReference type="EMBL" id="GIM44903.1"/>
    </source>
</evidence>
<dbReference type="RefSeq" id="WP_282198154.1">
    <property type="nucleotide sequence ID" value="NZ_BOQE01000001.1"/>
</dbReference>
<dbReference type="Gene3D" id="3.20.20.370">
    <property type="entry name" value="Glycoside hydrolase/deacetylase"/>
    <property type="match status" value="1"/>
</dbReference>
<keyword evidence="4" id="KW-1185">Reference proteome</keyword>
<organism evidence="3 4">
    <name type="scientific">Collibacillus ludicampi</name>
    <dbReference type="NCBI Taxonomy" id="2771369"/>
    <lineage>
        <taxon>Bacteria</taxon>
        <taxon>Bacillati</taxon>
        <taxon>Bacillota</taxon>
        <taxon>Bacilli</taxon>
        <taxon>Bacillales</taxon>
        <taxon>Alicyclobacillaceae</taxon>
        <taxon>Collibacillus</taxon>
    </lineage>
</organism>
<accession>A0AAV4LAV3</accession>
<dbReference type="PANTHER" id="PTHR44103">
    <property type="entry name" value="PROPROTEIN CONVERTASE P"/>
    <property type="match status" value="1"/>
</dbReference>
<protein>
    <recommendedName>
        <fullName evidence="5">DUF2334 domain-containing protein</fullName>
    </recommendedName>
</protein>
<sequence>MRRRRITISLLLMLSTLLGILPFAGATEPDNDYPSVHRQYALLRLEDVGPGGPYETKEQLGRLRTVIDYLADESVPFQVSVIPRDRRLMPPDKWTDISIEHPDEKSKPFIDLMKYAEKRGGILGMHGYTHQYGNKKRPDGFENTSIGREFDVSDAPETKTAAYAADKITKSLHAFQAAGLHPLYWESPHYADTRVQRDVFSSYMGILYEPNFQDIRSLKDVVYQEEINRWGSPSLGVVYIPAPLRFVQDGNSVDRILNEAKKGNVLASMYFHPYLDFPFLEPVLDANGKPVIRDGLPEYRYKPGSHSYLHRLVTGMRAEGYRFVSIFDVVPFAPAHRIPLPQGASFVKAEDLLGNGAADRVAIDQKRGRVYVQTKTLTWPRNQDSGDWQPWLDTHQPLTGKPLIGDFNGDGRLDLLLLQANGVCRLYVNTGIQFVHKRDYRLPVASQTILVDTMKGDGGAELIALDQQTGKIRSFRFVEDQVHTDTWQIPSLKTGRGEYLLADINGDGHADLIFWSHQEHVAYVSLSTGKGSFLPWHIGYRAIADASVTTGDVDGDGKADLILFYPKEGIWEVASSIGSSFMRREERFGPWARGENRFISTADLDGNRREDLLSYDPLSGVVDTALSYQGIR</sequence>
<dbReference type="Pfam" id="PF13517">
    <property type="entry name" value="FG-GAP_3"/>
    <property type="match status" value="1"/>
</dbReference>
<dbReference type="SUPFAM" id="SSF69318">
    <property type="entry name" value="Integrin alpha N-terminal domain"/>
    <property type="match status" value="1"/>
</dbReference>
<dbReference type="Proteomes" id="UP001057291">
    <property type="component" value="Unassembled WGS sequence"/>
</dbReference>
<name>A0AAV4LAV3_9BACL</name>
<dbReference type="GO" id="GO:0005975">
    <property type="term" value="P:carbohydrate metabolic process"/>
    <property type="evidence" value="ECO:0007669"/>
    <property type="project" value="InterPro"/>
</dbReference>
<proteinExistence type="predicted"/>